<proteinExistence type="predicted"/>
<evidence type="ECO:0008006" key="4">
    <source>
        <dbReference type="Google" id="ProtNLM"/>
    </source>
</evidence>
<comment type="caution">
    <text evidence="2">The sequence shown here is derived from an EMBL/GenBank/DDBJ whole genome shotgun (WGS) entry which is preliminary data.</text>
</comment>
<organism evidence="2 3">
    <name type="scientific">Mycolicibacterium agri</name>
    <name type="common">Mycobacterium agri</name>
    <dbReference type="NCBI Taxonomy" id="36811"/>
    <lineage>
        <taxon>Bacteria</taxon>
        <taxon>Bacillati</taxon>
        <taxon>Actinomycetota</taxon>
        <taxon>Actinomycetes</taxon>
        <taxon>Mycobacteriales</taxon>
        <taxon>Mycobacteriaceae</taxon>
        <taxon>Mycolicibacterium</taxon>
    </lineage>
</organism>
<evidence type="ECO:0000313" key="2">
    <source>
        <dbReference type="EMBL" id="GFG53132.1"/>
    </source>
</evidence>
<evidence type="ECO:0000256" key="1">
    <source>
        <dbReference type="SAM" id="MobiDB-lite"/>
    </source>
</evidence>
<feature type="region of interest" description="Disordered" evidence="1">
    <location>
        <begin position="64"/>
        <end position="85"/>
    </location>
</feature>
<dbReference type="AlphaFoldDB" id="A0A7I9W604"/>
<reference evidence="2 3" key="1">
    <citation type="journal article" date="2019" name="Emerg. Microbes Infect.">
        <title>Comprehensive subspecies identification of 175 nontuberculous mycobacteria species based on 7547 genomic profiles.</title>
        <authorList>
            <person name="Matsumoto Y."/>
            <person name="Kinjo T."/>
            <person name="Motooka D."/>
            <person name="Nabeya D."/>
            <person name="Jung N."/>
            <person name="Uechi K."/>
            <person name="Horii T."/>
            <person name="Iida T."/>
            <person name="Fujita J."/>
            <person name="Nakamura S."/>
        </authorList>
    </citation>
    <scope>NUCLEOTIDE SEQUENCE [LARGE SCALE GENOMIC DNA]</scope>
    <source>
        <strain evidence="2 3">JCM 6377</strain>
    </source>
</reference>
<sequence>MDVIADEPISGADAVEQLRAAGVLDEVLAKIDTGQLQLTGQGGFLPEMVKAVLERGLSAELTEHLGYEGRSDRPGVAQRPQRLHA</sequence>
<dbReference type="EMBL" id="BLKS01000001">
    <property type="protein sequence ID" value="GFG53132.1"/>
    <property type="molecule type" value="Genomic_DNA"/>
</dbReference>
<dbReference type="Proteomes" id="UP000465302">
    <property type="component" value="Unassembled WGS sequence"/>
</dbReference>
<feature type="compositionally biased region" description="Basic and acidic residues" evidence="1">
    <location>
        <begin position="64"/>
        <end position="73"/>
    </location>
</feature>
<protein>
    <recommendedName>
        <fullName evidence="4">IS256 family transposase</fullName>
    </recommendedName>
</protein>
<name>A0A7I9W604_MYCAG</name>
<accession>A0A7I9W604</accession>
<gene>
    <name evidence="2" type="ORF">MAGR_45730</name>
</gene>
<evidence type="ECO:0000313" key="3">
    <source>
        <dbReference type="Proteomes" id="UP000465302"/>
    </source>
</evidence>